<feature type="transmembrane region" description="Helical" evidence="7">
    <location>
        <begin position="299"/>
        <end position="316"/>
    </location>
</feature>
<dbReference type="InterPro" id="IPR027417">
    <property type="entry name" value="P-loop_NTPase"/>
</dbReference>
<dbReference type="PANTHER" id="PTHR43021:SF2">
    <property type="entry name" value="CATION_H+ EXCHANGER DOMAIN-CONTAINING PROTEIN"/>
    <property type="match status" value="1"/>
</dbReference>
<feature type="domain" description="Cation/H+ exchanger transmembrane" evidence="8">
    <location>
        <begin position="40"/>
        <end position="387"/>
    </location>
</feature>
<dbReference type="GO" id="GO:0015297">
    <property type="term" value="F:antiporter activity"/>
    <property type="evidence" value="ECO:0007669"/>
    <property type="project" value="InterPro"/>
</dbReference>
<evidence type="ECO:0000256" key="3">
    <source>
        <dbReference type="ARBA" id="ARBA00022989"/>
    </source>
</evidence>
<feature type="transmembrane region" description="Helical" evidence="7">
    <location>
        <begin position="32"/>
        <end position="51"/>
    </location>
</feature>
<evidence type="ECO:0000256" key="5">
    <source>
        <dbReference type="SAM" id="Coils"/>
    </source>
</evidence>
<dbReference type="EMBL" id="MH908882">
    <property type="protein sequence ID" value="AYM52699.1"/>
    <property type="molecule type" value="Genomic_DNA"/>
</dbReference>
<dbReference type="Gene3D" id="1.20.1530.20">
    <property type="match status" value="1"/>
</dbReference>
<organism evidence="9">
    <name type="scientific">Pseudenhygromyxa salsuginis</name>
    <dbReference type="NCBI Taxonomy" id="442868"/>
    <lineage>
        <taxon>Bacteria</taxon>
        <taxon>Pseudomonadati</taxon>
        <taxon>Myxococcota</taxon>
        <taxon>Polyangia</taxon>
        <taxon>Nannocystales</taxon>
        <taxon>Nannocystaceae</taxon>
        <taxon>Pseudenhygromyxa</taxon>
    </lineage>
</organism>
<keyword evidence="4 7" id="KW-0472">Membrane</keyword>
<feature type="transmembrane region" description="Helical" evidence="7">
    <location>
        <begin position="187"/>
        <end position="211"/>
    </location>
</feature>
<feature type="transmembrane region" description="Helical" evidence="7">
    <location>
        <begin position="328"/>
        <end position="347"/>
    </location>
</feature>
<keyword evidence="2 7" id="KW-0812">Transmembrane</keyword>
<evidence type="ECO:0000256" key="1">
    <source>
        <dbReference type="ARBA" id="ARBA00004141"/>
    </source>
</evidence>
<keyword evidence="5" id="KW-0175">Coiled coil</keyword>
<feature type="coiled-coil region" evidence="5">
    <location>
        <begin position="755"/>
        <end position="782"/>
    </location>
</feature>
<sequence length="1416" mass="152494">MKRLFVVFGLLAIMLVLRYLQADSSGGADPLTLAAIGFVILASFAVAELLAKAGLPKVTGYIISGLVLGPNVANVLSDQVVTEMTMFKTLALGLIALTAGLELEVKALARLAKTLMSTVGAKVLIAAPLVGAALVAAELAFHPLGTEGSSTALALGMIFAALSVGTSPAISLAIVSETGAKGRLSELVLGAAVLKDLVVVVVLAIAIAAAGSTLSGGGLDSEVIVHVAEEIGGSLLAGAILGALLIAYLRFIQAEMLMFVAAMVLVVAEIATALHLELLLVFIVAGFVVRNFSEYEHDLLHPLEMVSLPVFVVFFTNAGAQVNIQATVALLPVAILLFSVRAGGYWLAARLGNKIGGEKPEVADNAWFAYLPQAGVTLGLVGIAAAKLPDIADPIKNLGMAVVTLNLFAGPLALRTALRRAGELPDEGAKGGAEQGAKGEDTAEAGEGEADAPGERRRESTREQVILDELDPRLQARVKTVAGDLARTLDEHVHELVDPWLELRRRAFAHLDAGSPGAIVALAEAPPRSDALMLTDGLAVAFEMSANHLQRLEIGESTALEGRWLEADPAESPGTKARRILRKLAVGVGSRRAARRQLPLRLIAREAFEPRLATALLELFRLSCRTDARLAELLRQRLSDGVDAEDLPEAIDAVLADFGTAAKAILSGTLTAGSRRMHQLLARMDSPAMPLNHLDFSEAAAGIERELEALHGEAELWPPVIDACWQTVAVTARIRSLDTRLAEGRKVGGDIDQARLAIDEELAGFQRRLQELREAMEQAAEAGGGELDGDALSTLQTRCRGLLPKPATKRLRQVEQKLRRSNASRQIRQALRESFAREAGAKTLAATELAAQAEIPARLRLREVDVRELVDGEVAGRLIPRTERETDTAAKVVAEAAQATQAMVGDVELLLELYRGREENTGIANLRLGLEKVSQRLTALSAEETGKLEQAARGIEEEFDLLDGRLSAALDEATGASEAARWVSRQRSLARQQFGRSLIEARERALVLWTKLRQRAGTILAALDRDYRLRSGLTLPSATAIAEMLRAQDTLDIARDYRALFDEQPIRDPRFFLVNREPLRRVQRAERAWLAGEAGNAVLVVGGPGSGKTSLLNVASLKLGTRELSWPSADNQSQRVGLLAALAAELRCEVDEATILRRLHDRQRAIVIDDLERLLPLGGDALDELELLLRLVAETKSSCFWLLAVGRTLQRLVDPLSPLRVGLAEVVELGRLEEGELANMLLSRHRISNIELVFPQHPVVELLARLPFIEPKPQEKPYFAALEDIAAGNLRAAMFEWCRRANSDEEHMHLVRGMRARSLPFIRQLPPTALALLALIVEFGPSTAAALAGALTCDDAQLQRWIHFLSTAGLLIRDEHDRLRCPPRVRDVLVPELISMAVIPGPANKAPLSRAPARSA</sequence>
<name>A0A3Q8I2B9_9BACT</name>
<keyword evidence="3 7" id="KW-1133">Transmembrane helix</keyword>
<feature type="transmembrane region" description="Helical" evidence="7">
    <location>
        <begin position="256"/>
        <end position="287"/>
    </location>
</feature>
<evidence type="ECO:0000259" key="8">
    <source>
        <dbReference type="Pfam" id="PF00999"/>
    </source>
</evidence>
<feature type="transmembrane region" description="Helical" evidence="7">
    <location>
        <begin position="89"/>
        <end position="109"/>
    </location>
</feature>
<feature type="compositionally biased region" description="Acidic residues" evidence="6">
    <location>
        <begin position="442"/>
        <end position="452"/>
    </location>
</feature>
<feature type="compositionally biased region" description="Basic and acidic residues" evidence="6">
    <location>
        <begin position="453"/>
        <end position="462"/>
    </location>
</feature>
<feature type="region of interest" description="Disordered" evidence="6">
    <location>
        <begin position="424"/>
        <end position="463"/>
    </location>
</feature>
<feature type="transmembrane region" description="Helical" evidence="7">
    <location>
        <begin position="231"/>
        <end position="249"/>
    </location>
</feature>
<dbReference type="GO" id="GO:1902600">
    <property type="term" value="P:proton transmembrane transport"/>
    <property type="evidence" value="ECO:0007669"/>
    <property type="project" value="InterPro"/>
</dbReference>
<evidence type="ECO:0000256" key="7">
    <source>
        <dbReference type="SAM" id="Phobius"/>
    </source>
</evidence>
<dbReference type="InterPro" id="IPR038770">
    <property type="entry name" value="Na+/solute_symporter_sf"/>
</dbReference>
<protein>
    <submittedName>
        <fullName evidence="9">Transporter</fullName>
    </submittedName>
</protein>
<feature type="transmembrane region" description="Helical" evidence="7">
    <location>
        <begin position="58"/>
        <end position="77"/>
    </location>
</feature>
<dbReference type="Pfam" id="PF00999">
    <property type="entry name" value="Na_H_Exchanger"/>
    <property type="match status" value="1"/>
</dbReference>
<evidence type="ECO:0000313" key="9">
    <source>
        <dbReference type="EMBL" id="AYM52699.1"/>
    </source>
</evidence>
<reference evidence="9" key="1">
    <citation type="journal article" date="2018" name="J. Ind. Microbiol. Biotechnol.">
        <title>Genome mining reveals uncommon alkylpyrones as type III PKS products from myxobacteria.</title>
        <authorList>
            <person name="Hug J.J."/>
            <person name="Panter F."/>
            <person name="Krug D."/>
            <person name="Muller R."/>
        </authorList>
    </citation>
    <scope>NUCLEOTIDE SEQUENCE</scope>
    <source>
        <strain evidence="9">MNa10638</strain>
    </source>
</reference>
<dbReference type="GO" id="GO:0016020">
    <property type="term" value="C:membrane"/>
    <property type="evidence" value="ECO:0007669"/>
    <property type="project" value="UniProtKB-SubCell"/>
</dbReference>
<feature type="transmembrane region" description="Helical" evidence="7">
    <location>
        <begin position="153"/>
        <end position="175"/>
    </location>
</feature>
<dbReference type="InterPro" id="IPR006153">
    <property type="entry name" value="Cation/H_exchanger_TM"/>
</dbReference>
<dbReference type="SUPFAM" id="SSF52540">
    <property type="entry name" value="P-loop containing nucleoside triphosphate hydrolases"/>
    <property type="match status" value="1"/>
</dbReference>
<evidence type="ECO:0000256" key="6">
    <source>
        <dbReference type="SAM" id="MobiDB-lite"/>
    </source>
</evidence>
<evidence type="ECO:0000256" key="4">
    <source>
        <dbReference type="ARBA" id="ARBA00023136"/>
    </source>
</evidence>
<proteinExistence type="predicted"/>
<dbReference type="PANTHER" id="PTHR43021">
    <property type="entry name" value="NA(+)/H(+) ANTIPORTER-RELATED"/>
    <property type="match status" value="1"/>
</dbReference>
<feature type="transmembrane region" description="Helical" evidence="7">
    <location>
        <begin position="121"/>
        <end position="141"/>
    </location>
</feature>
<comment type="subcellular location">
    <subcellularLocation>
        <location evidence="1">Membrane</location>
        <topology evidence="1">Multi-pass membrane protein</topology>
    </subcellularLocation>
</comment>
<accession>A0A3Q8I2B9</accession>
<evidence type="ECO:0000256" key="2">
    <source>
        <dbReference type="ARBA" id="ARBA00022692"/>
    </source>
</evidence>
<dbReference type="Gene3D" id="3.40.50.300">
    <property type="entry name" value="P-loop containing nucleotide triphosphate hydrolases"/>
    <property type="match status" value="1"/>
</dbReference>